<protein>
    <recommendedName>
        <fullName evidence="6">Fibronectin type-III domain-containing protein</fullName>
    </recommendedName>
</protein>
<dbReference type="SUPFAM" id="SSF52743">
    <property type="entry name" value="Subtilisin-like"/>
    <property type="match status" value="1"/>
</dbReference>
<dbReference type="InterPro" id="IPR003961">
    <property type="entry name" value="FN3_dom"/>
</dbReference>
<dbReference type="Gene3D" id="2.160.20.10">
    <property type="entry name" value="Single-stranded right-handed beta-helix, Pectin lyase-like"/>
    <property type="match status" value="1"/>
</dbReference>
<dbReference type="Gene3D" id="3.40.50.200">
    <property type="entry name" value="Peptidase S8/S53 domain"/>
    <property type="match status" value="1"/>
</dbReference>
<name>A0A3A4R5V0_9BACT</name>
<keyword evidence="3 5" id="KW-0720">Serine protease</keyword>
<dbReference type="InterPro" id="IPR013783">
    <property type="entry name" value="Ig-like_fold"/>
</dbReference>
<sequence length="2053" mass="224371">MIINIRKRIMSTLPLRNSGIRVLCAIVISLVLAMNCTLLFAQSSNSRKITRDRESTPDRDEHIFLRRSHINTRFHDRTKIPRQLRTRFANRFIIQFSDTIDESWINQLNDAGITLVSYIPENAYIITMKEDAPIDWSQFPFVTWAGPYEAYYKLSDEIIAKIEEQQDVQPTEADQEFPEIISLNVLFFPGEEEKAIEQIENLFGEVVSTVKQGSLSMATVLIPSYHLEQVAQIDGVKWIESEPRLVKHNDLSRNLTGVTATLLSHATLTGRGVIVNVNDTGVDHTHPAFALNPLLPTSYPDNNTRIRYYSWGSGEQGDTDAHGTHVSGSILGNGALSNTIISAPGSTYPYSVKGMAPDAELVLMEIFNGGGIAHTTILNTAYTQGARISSNSWGYNGFFGPLAQYDSNAAIYDAGVRDALNMTSGDQGLTILFAAGNSGGGTTNGLGGKPNTVASPGTAKNVITVGAYELNRNADNHNNAASNDNVGEVSYFSSRGPVEPGTDGEFGRFKPDIVAPGVYVLSTHSSQSEDSDSSPTSWDYKAGNVDSGPRYEFMSGTSMACPVTAGVSSLIYQYYRDLGKAISPALLKALLINGARSLSAIYDFNTKADIIYQGWGGINLQNSIDGPNGIGDANDLLVFDQGDLGLLETGSTATTIIAVNDLSRPLRITLVWTDPPGDPAADITLVNNLDLLVTAPDGKVYRGNNFPKGSTWTAPDGEHDFINNVENVYIDSALIGAYTISVKGTSINADACTQTPGTIDQDFALVISGSMGFEPQSFALITVNKPVCNIGEFITVSVADNDLAGSGSCTVTVSSETETGEQMTLLESATDGVFNGTIQVDNGPVQAGDGKIQVVQGEDIVFTFIDQDDGQGNFNTPRTATSRSNTPPVFSGLQSLTEEESQITISWTPAVDQESPIIYRIFRRKAGESFDFFRPYMETTDFSFTDTIVSAIVTYHYLVRAVDKYNLSDSNTVELSGSPDDSVPPSFEGLKDISAGDSTIQLVWSPAYDPSYPVSYNIYRATTSGAQDFNTPLHTLADLTKYTDNTVTNGIMYFYVVRAIDALGNEDNNTVELFAQPDTPPSNVIFVDKDRLGGGNGTSWLQAYNNLSLAINDAQSGGNQIIWVAEGTYYFNDTIVIPNGVKIYGGFAGDEVSETAHETRNPLEHKTIFKNNSFFAESTVQLGENALLNGVYVSKYYSVFFDGVAITTVDSGAEINQCVIYDSKWGIHNKSTGSGTKIYNCVFLNNEIGVVMDQPTVSLINNTFQFNDTAVSILTSGAATIKNNIFYKCDDYAVKNTGSSTTISLNYNNYFENGDNYLNLSPGNNELYDDPIFISEDLDFHLGKGSPCINAGAALINDYDIEGQTRSSAAIDIGADEVEVVDTPSTAMLFEILNDPIGMVKITATVSDPNGDLCRMKLEHKDLLDRNAPYFNSICDGPISSVLGSPPDITNDMDYQIGSKTPLQTLVANTLTFYWNSGKDVYFKYHVPAPRKEYNIKLRLTVNDGKADDTAPPQPSLYLDNRPVMLTEPEFTIGTTNTVHCKAIEQASQFWFQASTSSAFSSIFAQSGWIPTSSHTFTGLAQGTQYYFRTKARALKTTSAQWIQTKWNEFNTNSLTDIDVITQPLSAILNSDFSWKNELILDRSFESMSGDWTTGESINASSDSLIVQKNGTWASDGAYSAKIANNTESLNYPNDYGYVRQSINLTNVSALLFDVKYEALNPTGLKVKGQLRVGSKILWEKAISGDHLNQEVDVSDITGAQNVEFRLVFLDYVLSTTTSDLFSMHIDNMRAKGLQLYDNDGGVMVTPVISPTTFVRWETLQYSTSNITDATDVTIDVLDSSGNVLLADVLSTTDLMSNGITGPIKLRATLYSSDPAQTPALDEWSITYIEKENEAIDSEYSTSTTSYQDFDTDNDGMPNQYETYYSTHLADPSAIPLDPAVADGSVDSDNDSKSNFWEYITGTDPTDPADFIEMTSNITYTDGVTAVVLTIPSKDARWYEAFSSECDTSAPVWTQLGETIRGNGLNITFTDTDEDLEIPYEKKIYFIRIKRDN</sequence>
<dbReference type="InterPro" id="IPR059226">
    <property type="entry name" value="Choice_anch_Q_dom"/>
</dbReference>
<dbReference type="Gene3D" id="2.60.40.10">
    <property type="entry name" value="Immunoglobulins"/>
    <property type="match status" value="2"/>
</dbReference>
<dbReference type="InterPro" id="IPR036852">
    <property type="entry name" value="Peptidase_S8/S53_dom_sf"/>
</dbReference>
<dbReference type="PANTHER" id="PTHR43399:SF5">
    <property type="entry name" value="PEPTIDASE S8 FAMILY WITH PROTEASE-ASSOCIATED DOMAIN"/>
    <property type="match status" value="1"/>
</dbReference>
<keyword evidence="1 5" id="KW-0645">Protease</keyword>
<dbReference type="InterPro" id="IPR012334">
    <property type="entry name" value="Pectin_lyas_fold"/>
</dbReference>
<dbReference type="PROSITE" id="PS50853">
    <property type="entry name" value="FN3"/>
    <property type="match status" value="1"/>
</dbReference>
<dbReference type="SUPFAM" id="SSF51126">
    <property type="entry name" value="Pectin lyase-like"/>
    <property type="match status" value="1"/>
</dbReference>
<evidence type="ECO:0000256" key="5">
    <source>
        <dbReference type="PROSITE-ProRule" id="PRU01240"/>
    </source>
</evidence>
<dbReference type="PROSITE" id="PS51892">
    <property type="entry name" value="SUBTILASE"/>
    <property type="match status" value="1"/>
</dbReference>
<reference evidence="7 8" key="1">
    <citation type="journal article" date="2017" name="ISME J.">
        <title>Energy and carbon metabolisms in a deep terrestrial subsurface fluid microbial community.</title>
        <authorList>
            <person name="Momper L."/>
            <person name="Jungbluth S.P."/>
            <person name="Lee M.D."/>
            <person name="Amend J.P."/>
        </authorList>
    </citation>
    <scope>NUCLEOTIDE SEQUENCE [LARGE SCALE GENOMIC DNA]</scope>
    <source>
        <strain evidence="7">SURF_26</strain>
    </source>
</reference>
<dbReference type="SUPFAM" id="SSF49265">
    <property type="entry name" value="Fibronectin type III"/>
    <property type="match status" value="1"/>
</dbReference>
<dbReference type="PROSITE" id="PS00137">
    <property type="entry name" value="SUBTILASE_HIS"/>
    <property type="match status" value="1"/>
</dbReference>
<dbReference type="Pfam" id="PF13229">
    <property type="entry name" value="Beta_helix"/>
    <property type="match status" value="1"/>
</dbReference>
<evidence type="ECO:0000256" key="4">
    <source>
        <dbReference type="PIRSR" id="PIRSR615500-1"/>
    </source>
</evidence>
<dbReference type="InterPro" id="IPR022398">
    <property type="entry name" value="Peptidase_S8_His-AS"/>
</dbReference>
<proteinExistence type="inferred from homology"/>
<feature type="active site" description="Charge relay system" evidence="4 5">
    <location>
        <position position="322"/>
    </location>
</feature>
<dbReference type="InterPro" id="IPR036116">
    <property type="entry name" value="FN3_sf"/>
</dbReference>
<organism evidence="7 8">
    <name type="scientific">Candidatus Auribacter fodinae</name>
    <dbReference type="NCBI Taxonomy" id="2093366"/>
    <lineage>
        <taxon>Bacteria</taxon>
        <taxon>Pseudomonadati</taxon>
        <taxon>Candidatus Auribacterota</taxon>
        <taxon>Candidatus Auribacteria</taxon>
        <taxon>Candidatus Auribacterales</taxon>
        <taxon>Candidatus Auribacteraceae</taxon>
        <taxon>Candidatus Auribacter</taxon>
    </lineage>
</organism>
<keyword evidence="2 5" id="KW-0378">Hydrolase</keyword>
<dbReference type="InterPro" id="IPR000209">
    <property type="entry name" value="Peptidase_S8/S53_dom"/>
</dbReference>
<feature type="domain" description="Fibronectin type-III" evidence="6">
    <location>
        <begin position="984"/>
        <end position="1082"/>
    </location>
</feature>
<dbReference type="GO" id="GO:0004252">
    <property type="term" value="F:serine-type endopeptidase activity"/>
    <property type="evidence" value="ECO:0007669"/>
    <property type="project" value="UniProtKB-UniRule"/>
</dbReference>
<dbReference type="Proteomes" id="UP000266426">
    <property type="component" value="Unassembled WGS sequence"/>
</dbReference>
<feature type="active site" description="Charge relay system" evidence="4 5">
    <location>
        <position position="558"/>
    </location>
</feature>
<dbReference type="Pfam" id="PF00082">
    <property type="entry name" value="Peptidase_S8"/>
    <property type="match status" value="1"/>
</dbReference>
<dbReference type="NCBIfam" id="NF041518">
    <property type="entry name" value="choice_anch_Q"/>
    <property type="match status" value="1"/>
</dbReference>
<comment type="similarity">
    <text evidence="5">Belongs to the peptidase S8 family.</text>
</comment>
<dbReference type="InterPro" id="IPR023828">
    <property type="entry name" value="Peptidase_S8_Ser-AS"/>
</dbReference>
<evidence type="ECO:0000256" key="2">
    <source>
        <dbReference type="ARBA" id="ARBA00022801"/>
    </source>
</evidence>
<evidence type="ECO:0000256" key="3">
    <source>
        <dbReference type="ARBA" id="ARBA00022825"/>
    </source>
</evidence>
<dbReference type="PANTHER" id="PTHR43399">
    <property type="entry name" value="SUBTILISIN-RELATED"/>
    <property type="match status" value="1"/>
</dbReference>
<evidence type="ECO:0000313" key="7">
    <source>
        <dbReference type="EMBL" id="RJP61701.1"/>
    </source>
</evidence>
<comment type="caution">
    <text evidence="7">The sequence shown here is derived from an EMBL/GenBank/DDBJ whole genome shotgun (WGS) entry which is preliminary data.</text>
</comment>
<dbReference type="PROSITE" id="PS00138">
    <property type="entry name" value="SUBTILASE_SER"/>
    <property type="match status" value="1"/>
</dbReference>
<dbReference type="CDD" id="cd04842">
    <property type="entry name" value="Peptidases_S8_Kp43_protease"/>
    <property type="match status" value="1"/>
</dbReference>
<evidence type="ECO:0000256" key="1">
    <source>
        <dbReference type="ARBA" id="ARBA00022670"/>
    </source>
</evidence>
<dbReference type="PRINTS" id="PR00723">
    <property type="entry name" value="SUBTILISIN"/>
</dbReference>
<dbReference type="InterPro" id="IPR039448">
    <property type="entry name" value="Beta_helix"/>
</dbReference>
<dbReference type="InterPro" id="IPR011050">
    <property type="entry name" value="Pectin_lyase_fold/virulence"/>
</dbReference>
<evidence type="ECO:0000259" key="6">
    <source>
        <dbReference type="PROSITE" id="PS50853"/>
    </source>
</evidence>
<dbReference type="Gene3D" id="2.60.120.380">
    <property type="match status" value="1"/>
</dbReference>
<dbReference type="SUPFAM" id="SSF49785">
    <property type="entry name" value="Galactose-binding domain-like"/>
    <property type="match status" value="1"/>
</dbReference>
<dbReference type="InterPro" id="IPR034058">
    <property type="entry name" value="TagA/B/C/D_pept_dom"/>
</dbReference>
<dbReference type="SMART" id="SM00060">
    <property type="entry name" value="FN3"/>
    <property type="match status" value="3"/>
</dbReference>
<feature type="active site" description="Charge relay system" evidence="4 5">
    <location>
        <position position="279"/>
    </location>
</feature>
<dbReference type="GO" id="GO:0006508">
    <property type="term" value="P:proteolysis"/>
    <property type="evidence" value="ECO:0007669"/>
    <property type="project" value="UniProtKB-KW"/>
</dbReference>
<dbReference type="EMBL" id="QZJZ01000010">
    <property type="protein sequence ID" value="RJP61701.1"/>
    <property type="molecule type" value="Genomic_DNA"/>
</dbReference>
<gene>
    <name evidence="7" type="ORF">C4541_01500</name>
</gene>
<dbReference type="InterPro" id="IPR051048">
    <property type="entry name" value="Peptidase_S8/S53_subtilisin"/>
</dbReference>
<dbReference type="InterPro" id="IPR008979">
    <property type="entry name" value="Galactose-bd-like_sf"/>
</dbReference>
<dbReference type="InterPro" id="IPR015500">
    <property type="entry name" value="Peptidase_S8_subtilisin-rel"/>
</dbReference>
<accession>A0A3A4R5V0</accession>
<evidence type="ECO:0000313" key="8">
    <source>
        <dbReference type="Proteomes" id="UP000266426"/>
    </source>
</evidence>